<dbReference type="CDD" id="cd02135">
    <property type="entry name" value="YdjA-like"/>
    <property type="match status" value="1"/>
</dbReference>
<keyword evidence="5" id="KW-0521">NADP</keyword>
<comment type="similarity">
    <text evidence="2">Belongs to the nitroreductase family.</text>
</comment>
<organism evidence="9">
    <name type="scientific">hydrothermal vent metagenome</name>
    <dbReference type="NCBI Taxonomy" id="652676"/>
    <lineage>
        <taxon>unclassified sequences</taxon>
        <taxon>metagenomes</taxon>
        <taxon>ecological metagenomes</taxon>
    </lineage>
</organism>
<evidence type="ECO:0000256" key="6">
    <source>
        <dbReference type="ARBA" id="ARBA00023002"/>
    </source>
</evidence>
<evidence type="ECO:0000313" key="9">
    <source>
        <dbReference type="EMBL" id="VAW17909.1"/>
    </source>
</evidence>
<dbReference type="PIRSF" id="PIRSF000232">
    <property type="entry name" value="YdjA"/>
    <property type="match status" value="1"/>
</dbReference>
<dbReference type="InterPro" id="IPR052530">
    <property type="entry name" value="NAD(P)H_nitroreductase"/>
</dbReference>
<keyword evidence="7" id="KW-0520">NAD</keyword>
<dbReference type="SUPFAM" id="SSF55469">
    <property type="entry name" value="FMN-dependent nitroreductase-like"/>
    <property type="match status" value="1"/>
</dbReference>
<keyword evidence="6" id="KW-0560">Oxidoreductase</keyword>
<keyword evidence="4" id="KW-0288">FMN</keyword>
<sequence>MNDAANPVIEFLLGRRSTVARLLGEPGPDGSELELILTAGARVPDHGKLAPWRFVIIRGQAREALGEAMAEVFKSANPETGPERLDHERGLALRAPVIVTVISKPVRHPKIPIWEQELSAGAVCHNVLAAAIALGYGAQWVTEWWAFDEGAARVLGLKRHERIAGFIHIGSHDEPLEDRRRPVMDDIVSEWTAEP</sequence>
<proteinExistence type="inferred from homology"/>
<comment type="cofactor">
    <cofactor evidence="1">
        <name>FMN</name>
        <dbReference type="ChEBI" id="CHEBI:58210"/>
    </cofactor>
</comment>
<evidence type="ECO:0000256" key="7">
    <source>
        <dbReference type="ARBA" id="ARBA00023027"/>
    </source>
</evidence>
<dbReference type="Gene3D" id="3.40.109.10">
    <property type="entry name" value="NADH Oxidase"/>
    <property type="match status" value="1"/>
</dbReference>
<dbReference type="InterPro" id="IPR000415">
    <property type="entry name" value="Nitroreductase-like"/>
</dbReference>
<dbReference type="PANTHER" id="PTHR43821">
    <property type="entry name" value="NAD(P)H NITROREDUCTASE YDJA-RELATED"/>
    <property type="match status" value="1"/>
</dbReference>
<dbReference type="GO" id="GO:0016491">
    <property type="term" value="F:oxidoreductase activity"/>
    <property type="evidence" value="ECO:0007669"/>
    <property type="project" value="UniProtKB-KW"/>
</dbReference>
<feature type="domain" description="Nitroreductase" evidence="8">
    <location>
        <begin position="14"/>
        <end position="170"/>
    </location>
</feature>
<evidence type="ECO:0000256" key="1">
    <source>
        <dbReference type="ARBA" id="ARBA00001917"/>
    </source>
</evidence>
<accession>A0A3B0U0I3</accession>
<evidence type="ECO:0000256" key="4">
    <source>
        <dbReference type="ARBA" id="ARBA00022643"/>
    </source>
</evidence>
<dbReference type="EMBL" id="UOEM01000109">
    <property type="protein sequence ID" value="VAW17909.1"/>
    <property type="molecule type" value="Genomic_DNA"/>
</dbReference>
<dbReference type="Pfam" id="PF00881">
    <property type="entry name" value="Nitroreductase"/>
    <property type="match status" value="1"/>
</dbReference>
<evidence type="ECO:0000256" key="2">
    <source>
        <dbReference type="ARBA" id="ARBA00007118"/>
    </source>
</evidence>
<evidence type="ECO:0000256" key="3">
    <source>
        <dbReference type="ARBA" id="ARBA00022630"/>
    </source>
</evidence>
<dbReference type="InterPro" id="IPR029479">
    <property type="entry name" value="Nitroreductase"/>
</dbReference>
<protein>
    <submittedName>
        <fullName evidence="9">Nitroreductase family protein</fullName>
    </submittedName>
</protein>
<dbReference type="AlphaFoldDB" id="A0A3B0U0I3"/>
<keyword evidence="3" id="KW-0285">Flavoprotein</keyword>
<gene>
    <name evidence="9" type="ORF">MNBD_ALPHA09-396</name>
</gene>
<dbReference type="InterPro" id="IPR026021">
    <property type="entry name" value="YdjA-like"/>
</dbReference>
<reference evidence="9" key="1">
    <citation type="submission" date="2018-06" db="EMBL/GenBank/DDBJ databases">
        <authorList>
            <person name="Zhirakovskaya E."/>
        </authorList>
    </citation>
    <scope>NUCLEOTIDE SEQUENCE</scope>
</reference>
<evidence type="ECO:0000256" key="5">
    <source>
        <dbReference type="ARBA" id="ARBA00022857"/>
    </source>
</evidence>
<name>A0A3B0U0I3_9ZZZZ</name>
<evidence type="ECO:0000259" key="8">
    <source>
        <dbReference type="Pfam" id="PF00881"/>
    </source>
</evidence>
<dbReference type="PANTHER" id="PTHR43821:SF1">
    <property type="entry name" value="NAD(P)H NITROREDUCTASE YDJA-RELATED"/>
    <property type="match status" value="1"/>
</dbReference>